<protein>
    <recommendedName>
        <fullName evidence="4">O-antigen ligase domain-containing protein</fullName>
    </recommendedName>
</protein>
<reference evidence="2 3" key="1">
    <citation type="submission" date="2018-09" db="EMBL/GenBank/DDBJ databases">
        <title>Genome sequencing of strain 6GH32-13.</title>
        <authorList>
            <person name="Weon H.-Y."/>
            <person name="Heo J."/>
            <person name="Kwon S.-W."/>
        </authorList>
    </citation>
    <scope>NUCLEOTIDE SEQUENCE [LARGE SCALE GENOMIC DNA]</scope>
    <source>
        <strain evidence="2 3">5GH32-13</strain>
    </source>
</reference>
<feature type="transmembrane region" description="Helical" evidence="1">
    <location>
        <begin position="353"/>
        <end position="372"/>
    </location>
</feature>
<keyword evidence="1" id="KW-0472">Membrane</keyword>
<keyword evidence="1" id="KW-0812">Transmembrane</keyword>
<evidence type="ECO:0008006" key="4">
    <source>
        <dbReference type="Google" id="ProtNLM"/>
    </source>
</evidence>
<dbReference type="OrthoDB" id="627751at2"/>
<feature type="transmembrane region" description="Helical" evidence="1">
    <location>
        <begin position="102"/>
        <end position="121"/>
    </location>
</feature>
<dbReference type="AlphaFoldDB" id="A0A3B7N5Z5"/>
<dbReference type="EMBL" id="CP032157">
    <property type="protein sequence ID" value="AXY77481.1"/>
    <property type="molecule type" value="Genomic_DNA"/>
</dbReference>
<feature type="transmembrane region" description="Helical" evidence="1">
    <location>
        <begin position="47"/>
        <end position="65"/>
    </location>
</feature>
<dbReference type="RefSeq" id="WP_119053357.1">
    <property type="nucleotide sequence ID" value="NZ_CP032157.1"/>
</dbReference>
<feature type="transmembrane region" description="Helical" evidence="1">
    <location>
        <begin position="177"/>
        <end position="192"/>
    </location>
</feature>
<feature type="transmembrane region" description="Helical" evidence="1">
    <location>
        <begin position="198"/>
        <end position="216"/>
    </location>
</feature>
<feature type="transmembrane region" description="Helical" evidence="1">
    <location>
        <begin position="12"/>
        <end position="40"/>
    </location>
</feature>
<keyword evidence="1" id="KW-1133">Transmembrane helix</keyword>
<evidence type="ECO:0000256" key="1">
    <source>
        <dbReference type="SAM" id="Phobius"/>
    </source>
</evidence>
<organism evidence="2 3">
    <name type="scientific">Paraflavitalea soli</name>
    <dbReference type="NCBI Taxonomy" id="2315862"/>
    <lineage>
        <taxon>Bacteria</taxon>
        <taxon>Pseudomonadati</taxon>
        <taxon>Bacteroidota</taxon>
        <taxon>Chitinophagia</taxon>
        <taxon>Chitinophagales</taxon>
        <taxon>Chitinophagaceae</taxon>
        <taxon>Paraflavitalea</taxon>
    </lineage>
</organism>
<feature type="transmembrane region" description="Helical" evidence="1">
    <location>
        <begin position="152"/>
        <end position="172"/>
    </location>
</feature>
<name>A0A3B7N5Z5_9BACT</name>
<dbReference type="KEGG" id="pseg:D3H65_27395"/>
<feature type="transmembrane region" description="Helical" evidence="1">
    <location>
        <begin position="71"/>
        <end position="90"/>
    </location>
</feature>
<keyword evidence="3" id="KW-1185">Reference proteome</keyword>
<evidence type="ECO:0000313" key="3">
    <source>
        <dbReference type="Proteomes" id="UP000263900"/>
    </source>
</evidence>
<dbReference type="Proteomes" id="UP000263900">
    <property type="component" value="Chromosome"/>
</dbReference>
<evidence type="ECO:0000313" key="2">
    <source>
        <dbReference type="EMBL" id="AXY77481.1"/>
    </source>
</evidence>
<feature type="transmembrane region" description="Helical" evidence="1">
    <location>
        <begin position="327"/>
        <end position="346"/>
    </location>
</feature>
<feature type="transmembrane region" description="Helical" evidence="1">
    <location>
        <begin position="223"/>
        <end position="245"/>
    </location>
</feature>
<sequence>MKLNKYTFFAFIYFFLNSVGLPAGLTYTAILSPLFYWWVLTVRRREILLPFFLLLSPFVLLHISTGADPKTYIISLLNITMVYIFCQTVYTFLKIQKNLEQIFRSILIVNFILCLIAIPFYKTSYYGLFWIEQFLTEGVDNFRRLRMFTYEASYYATLFVPVFFFFFLQIIFRQNRINTWLLMLMLALPYILSFSMGVIGAMVFAVFIIFSLYLGSLARKRRVITLAIYSMTGLAALLVVLTLFFPGNALFSRIENILAGQDLSGQGRTTDAFILAKRLLALKNECWGIGFGQVKMIGEDIIRGYYGYPPDYNVISIPNATAETLAILGWIGVSIRILAELALFCFTRVWTNYYRLLLFSFVFLYQFTGSFVTNIAEYVIWILAFTNSFPQFNVVRNFSIKPAPKQVPSQDALSNERS</sequence>
<gene>
    <name evidence="2" type="ORF">D3H65_27395</name>
</gene>
<proteinExistence type="predicted"/>
<accession>A0A3B7N5Z5</accession>